<dbReference type="Pfam" id="PF01553">
    <property type="entry name" value="Acyltransferase"/>
    <property type="match status" value="1"/>
</dbReference>
<keyword evidence="2 5" id="KW-0808">Transferase</keyword>
<dbReference type="EMBL" id="FWZT01000004">
    <property type="protein sequence ID" value="SMF05186.1"/>
    <property type="molecule type" value="Genomic_DNA"/>
</dbReference>
<dbReference type="RefSeq" id="WP_159455191.1">
    <property type="nucleotide sequence ID" value="NZ_FWZT01000004.1"/>
</dbReference>
<evidence type="ECO:0000256" key="2">
    <source>
        <dbReference type="ARBA" id="ARBA00022679"/>
    </source>
</evidence>
<name>A0A1Y6BD19_9BACT</name>
<dbReference type="CDD" id="cd07989">
    <property type="entry name" value="LPLAT_AGPAT-like"/>
    <property type="match status" value="1"/>
</dbReference>
<accession>A0A1Y6BD19</accession>
<evidence type="ECO:0000259" key="4">
    <source>
        <dbReference type="SMART" id="SM00563"/>
    </source>
</evidence>
<organism evidence="5 6">
    <name type="scientific">Pseudobacteriovorax antillogorgiicola</name>
    <dbReference type="NCBI Taxonomy" id="1513793"/>
    <lineage>
        <taxon>Bacteria</taxon>
        <taxon>Pseudomonadati</taxon>
        <taxon>Bdellovibrionota</taxon>
        <taxon>Oligoflexia</taxon>
        <taxon>Oligoflexales</taxon>
        <taxon>Pseudobacteriovoracaceae</taxon>
        <taxon>Pseudobacteriovorax</taxon>
    </lineage>
</organism>
<dbReference type="InterPro" id="IPR002123">
    <property type="entry name" value="Plipid/glycerol_acylTrfase"/>
</dbReference>
<dbReference type="Proteomes" id="UP000192907">
    <property type="component" value="Unassembled WGS sequence"/>
</dbReference>
<dbReference type="AlphaFoldDB" id="A0A1Y6BD19"/>
<evidence type="ECO:0000256" key="1">
    <source>
        <dbReference type="ARBA" id="ARBA00005189"/>
    </source>
</evidence>
<dbReference type="GO" id="GO:0006654">
    <property type="term" value="P:phosphatidic acid biosynthetic process"/>
    <property type="evidence" value="ECO:0007669"/>
    <property type="project" value="TreeGrafter"/>
</dbReference>
<dbReference type="SUPFAM" id="SSF69593">
    <property type="entry name" value="Glycerol-3-phosphate (1)-acyltransferase"/>
    <property type="match status" value="1"/>
</dbReference>
<dbReference type="SMART" id="SM00563">
    <property type="entry name" value="PlsC"/>
    <property type="match status" value="1"/>
</dbReference>
<evidence type="ECO:0000313" key="5">
    <source>
        <dbReference type="EMBL" id="SMF05186.1"/>
    </source>
</evidence>
<gene>
    <name evidence="5" type="ORF">SAMN06296036_10449</name>
</gene>
<reference evidence="6" key="1">
    <citation type="submission" date="2017-04" db="EMBL/GenBank/DDBJ databases">
        <authorList>
            <person name="Varghese N."/>
            <person name="Submissions S."/>
        </authorList>
    </citation>
    <scope>NUCLEOTIDE SEQUENCE [LARGE SCALE GENOMIC DNA]</scope>
    <source>
        <strain evidence="6">RKEM611</strain>
    </source>
</reference>
<feature type="domain" description="Phospholipid/glycerol acyltransferase" evidence="4">
    <location>
        <begin position="82"/>
        <end position="195"/>
    </location>
</feature>
<dbReference type="PANTHER" id="PTHR10434:SF11">
    <property type="entry name" value="1-ACYL-SN-GLYCEROL-3-PHOSPHATE ACYLTRANSFERASE"/>
    <property type="match status" value="1"/>
</dbReference>
<keyword evidence="6" id="KW-1185">Reference proteome</keyword>
<proteinExistence type="predicted"/>
<comment type="pathway">
    <text evidence="1">Lipid metabolism.</text>
</comment>
<evidence type="ECO:0000256" key="3">
    <source>
        <dbReference type="ARBA" id="ARBA00023315"/>
    </source>
</evidence>
<dbReference type="PANTHER" id="PTHR10434">
    <property type="entry name" value="1-ACYL-SN-GLYCEROL-3-PHOSPHATE ACYLTRANSFERASE"/>
    <property type="match status" value="1"/>
</dbReference>
<protein>
    <submittedName>
        <fullName evidence="5">1-acyl-sn-glycerol-3-phosphate acyltransferase</fullName>
    </submittedName>
</protein>
<evidence type="ECO:0000313" key="6">
    <source>
        <dbReference type="Proteomes" id="UP000192907"/>
    </source>
</evidence>
<dbReference type="STRING" id="1513793.SAMN06296036_10449"/>
<dbReference type="GO" id="GO:0003841">
    <property type="term" value="F:1-acylglycerol-3-phosphate O-acyltransferase activity"/>
    <property type="evidence" value="ECO:0007669"/>
    <property type="project" value="TreeGrafter"/>
</dbReference>
<sequence length="295" mass="33475">MATIRGLYRLLLVILSCLALFGVHLVLSFLDVGLRLFKPTWWKEGVLRVRLKGLIFKALVKTTGIRLETTIEAKEPLSDTRILFLGNHVNYLDIIALSVLHPMAFIAKEEVGRWPLIGPLIARMHTIFVQREDVWQRVRCVRALQRGINSMCYCLFPEGTTTDKLVPDLKNWKAGHLLTLRDPGVRVIAAGIRYQDHEKLAWIDNMTLAPHLWMVLKRKSIIISMQLREIDIQPSDLNDLRGLSYRIRDEVAALCVKAEQALRPISASAPCEDDEEEDMALMVSSGELEAPASRC</sequence>
<keyword evidence="3 5" id="KW-0012">Acyltransferase</keyword>